<sequence>MKVTNYERFVKTIKFELPDRILTYDFVDNRELLETYGGKGDLIERNARMANNIGL</sequence>
<protein>
    <submittedName>
        <fullName evidence="1">Uncharacterized protein</fullName>
    </submittedName>
</protein>
<proteinExistence type="predicted"/>
<accession>X1V0J5</accession>
<evidence type="ECO:0000313" key="1">
    <source>
        <dbReference type="EMBL" id="GAJ23268.1"/>
    </source>
</evidence>
<comment type="caution">
    <text evidence="1">The sequence shown here is derived from an EMBL/GenBank/DDBJ whole genome shotgun (WGS) entry which is preliminary data.</text>
</comment>
<reference evidence="1" key="1">
    <citation type="journal article" date="2014" name="Front. Microbiol.">
        <title>High frequency of phylogenetically diverse reductive dehalogenase-homologous genes in deep subseafloor sedimentary metagenomes.</title>
        <authorList>
            <person name="Kawai M."/>
            <person name="Futagami T."/>
            <person name="Toyoda A."/>
            <person name="Takaki Y."/>
            <person name="Nishi S."/>
            <person name="Hori S."/>
            <person name="Arai W."/>
            <person name="Tsubouchi T."/>
            <person name="Morono Y."/>
            <person name="Uchiyama I."/>
            <person name="Ito T."/>
            <person name="Fujiyama A."/>
            <person name="Inagaki F."/>
            <person name="Takami H."/>
        </authorList>
    </citation>
    <scope>NUCLEOTIDE SEQUENCE</scope>
    <source>
        <strain evidence="1">Expedition CK06-06</strain>
    </source>
</reference>
<name>X1V0J5_9ZZZZ</name>
<organism evidence="1">
    <name type="scientific">marine sediment metagenome</name>
    <dbReference type="NCBI Taxonomy" id="412755"/>
    <lineage>
        <taxon>unclassified sequences</taxon>
        <taxon>metagenomes</taxon>
        <taxon>ecological metagenomes</taxon>
    </lineage>
</organism>
<dbReference type="AlphaFoldDB" id="X1V0J5"/>
<gene>
    <name evidence="1" type="ORF">S12H4_61862</name>
</gene>
<feature type="non-terminal residue" evidence="1">
    <location>
        <position position="55"/>
    </location>
</feature>
<dbReference type="EMBL" id="BARW01041230">
    <property type="protein sequence ID" value="GAJ23268.1"/>
    <property type="molecule type" value="Genomic_DNA"/>
</dbReference>